<keyword evidence="1" id="KW-0812">Transmembrane</keyword>
<dbReference type="Proteomes" id="UP001492380">
    <property type="component" value="Unassembled WGS sequence"/>
</dbReference>
<feature type="transmembrane region" description="Helical" evidence="1">
    <location>
        <begin position="27"/>
        <end position="46"/>
    </location>
</feature>
<keyword evidence="1" id="KW-1133">Transmembrane helix</keyword>
<name>A0ABR1Z1H5_9PEZI</name>
<accession>A0ABR1Z1H5</accession>
<sequence length="182" mass="19913">MLRIIMPWTCNVVLKETSKLSKGDRMLYTRLVCKGGAVTMLLRIWLLGFGRRSAWYSTASTKVGTKRVLLIPKLYCFDRRAGSLVLLRTGQGSGSRTKARPHGVVLTVAAILLYSGLVAALKNYSMLRLASSTACVEKKESCCCGRLWLGDGKRGNTTRLGVVVSTDALSSAVKIVFDVSYE</sequence>
<dbReference type="EMBL" id="JBBWRZ010000001">
    <property type="protein sequence ID" value="KAK8246243.1"/>
    <property type="molecule type" value="Genomic_DNA"/>
</dbReference>
<keyword evidence="3" id="KW-1185">Reference proteome</keyword>
<evidence type="ECO:0000313" key="3">
    <source>
        <dbReference type="Proteomes" id="UP001492380"/>
    </source>
</evidence>
<feature type="transmembrane region" description="Helical" evidence="1">
    <location>
        <begin position="103"/>
        <end position="121"/>
    </location>
</feature>
<keyword evidence="1" id="KW-0472">Membrane</keyword>
<gene>
    <name evidence="2" type="ORF">HDK90DRAFT_5321</name>
</gene>
<organism evidence="2 3">
    <name type="scientific">Phyllosticta capitalensis</name>
    <dbReference type="NCBI Taxonomy" id="121624"/>
    <lineage>
        <taxon>Eukaryota</taxon>
        <taxon>Fungi</taxon>
        <taxon>Dikarya</taxon>
        <taxon>Ascomycota</taxon>
        <taxon>Pezizomycotina</taxon>
        <taxon>Dothideomycetes</taxon>
        <taxon>Dothideomycetes incertae sedis</taxon>
        <taxon>Botryosphaeriales</taxon>
        <taxon>Phyllostictaceae</taxon>
        <taxon>Phyllosticta</taxon>
    </lineage>
</organism>
<evidence type="ECO:0000256" key="1">
    <source>
        <dbReference type="SAM" id="Phobius"/>
    </source>
</evidence>
<evidence type="ECO:0000313" key="2">
    <source>
        <dbReference type="EMBL" id="KAK8246243.1"/>
    </source>
</evidence>
<comment type="caution">
    <text evidence="2">The sequence shown here is derived from an EMBL/GenBank/DDBJ whole genome shotgun (WGS) entry which is preliminary data.</text>
</comment>
<proteinExistence type="predicted"/>
<reference evidence="2 3" key="1">
    <citation type="submission" date="2024-04" db="EMBL/GenBank/DDBJ databases">
        <title>Phyllosticta paracitricarpa is synonymous to the EU quarantine fungus P. citricarpa based on phylogenomic analyses.</title>
        <authorList>
            <consortium name="Lawrence Berkeley National Laboratory"/>
            <person name="Van Ingen-Buijs V.A."/>
            <person name="Van Westerhoven A.C."/>
            <person name="Haridas S."/>
            <person name="Skiadas P."/>
            <person name="Martin F."/>
            <person name="Groenewald J.Z."/>
            <person name="Crous P.W."/>
            <person name="Seidl M.F."/>
        </authorList>
    </citation>
    <scope>NUCLEOTIDE SEQUENCE [LARGE SCALE GENOMIC DNA]</scope>
    <source>
        <strain evidence="2 3">CBS 123374</strain>
    </source>
</reference>
<protein>
    <submittedName>
        <fullName evidence="2">Uncharacterized protein</fullName>
    </submittedName>
</protein>